<name>A0AAE1CS37_9GAST</name>
<accession>A0AAE1CS37</accession>
<organism evidence="1 2">
    <name type="scientific">Elysia crispata</name>
    <name type="common">lettuce slug</name>
    <dbReference type="NCBI Taxonomy" id="231223"/>
    <lineage>
        <taxon>Eukaryota</taxon>
        <taxon>Metazoa</taxon>
        <taxon>Spiralia</taxon>
        <taxon>Lophotrochozoa</taxon>
        <taxon>Mollusca</taxon>
        <taxon>Gastropoda</taxon>
        <taxon>Heterobranchia</taxon>
        <taxon>Euthyneura</taxon>
        <taxon>Panpulmonata</taxon>
        <taxon>Sacoglossa</taxon>
        <taxon>Placobranchoidea</taxon>
        <taxon>Plakobranchidae</taxon>
        <taxon>Elysia</taxon>
    </lineage>
</organism>
<protein>
    <submittedName>
        <fullName evidence="1">Uncharacterized protein</fullName>
    </submittedName>
</protein>
<evidence type="ECO:0000313" key="2">
    <source>
        <dbReference type="Proteomes" id="UP001283361"/>
    </source>
</evidence>
<dbReference type="Proteomes" id="UP001283361">
    <property type="component" value="Unassembled WGS sequence"/>
</dbReference>
<reference evidence="1" key="1">
    <citation type="journal article" date="2023" name="G3 (Bethesda)">
        <title>A reference genome for the long-term kleptoplast-retaining sea slug Elysia crispata morphotype clarki.</title>
        <authorList>
            <person name="Eastman K.E."/>
            <person name="Pendleton A.L."/>
            <person name="Shaikh M.A."/>
            <person name="Suttiyut T."/>
            <person name="Ogas R."/>
            <person name="Tomko P."/>
            <person name="Gavelis G."/>
            <person name="Widhalm J.R."/>
            <person name="Wisecaver J.H."/>
        </authorList>
    </citation>
    <scope>NUCLEOTIDE SEQUENCE</scope>
    <source>
        <strain evidence="1">ECLA1</strain>
    </source>
</reference>
<dbReference type="EMBL" id="JAWDGP010006989">
    <property type="protein sequence ID" value="KAK3731708.1"/>
    <property type="molecule type" value="Genomic_DNA"/>
</dbReference>
<evidence type="ECO:0000313" key="1">
    <source>
        <dbReference type="EMBL" id="KAK3731708.1"/>
    </source>
</evidence>
<gene>
    <name evidence="1" type="ORF">RRG08_035378</name>
</gene>
<proteinExistence type="predicted"/>
<dbReference type="AlphaFoldDB" id="A0AAE1CS37"/>
<comment type="caution">
    <text evidence="1">The sequence shown here is derived from an EMBL/GenBank/DDBJ whole genome shotgun (WGS) entry which is preliminary data.</text>
</comment>
<keyword evidence="2" id="KW-1185">Reference proteome</keyword>
<sequence length="208" mass="23418">MQSSEPETKSSDADHLCVKYEVMSMSYFCPVSLLTRSQTTQWGSPTHCLYFPPAVETAEGNRSPNSFYRQRTNARNLRGTSTAFKKREEASRNRVMFRDGLGGVPSSHAVNQLILGPALLMDYATSLRDSMTSIHQYTSSRLALVEISYERPCCRIRLYERLGKYSNYSFSFSLVVSNKTDISFNFGYVSRGVPADLRNEGGSNRDGK</sequence>